<organism evidence="3 4">
    <name type="scientific">Paramarasmius palmivorus</name>
    <dbReference type="NCBI Taxonomy" id="297713"/>
    <lineage>
        <taxon>Eukaryota</taxon>
        <taxon>Fungi</taxon>
        <taxon>Dikarya</taxon>
        <taxon>Basidiomycota</taxon>
        <taxon>Agaricomycotina</taxon>
        <taxon>Agaricomycetes</taxon>
        <taxon>Agaricomycetidae</taxon>
        <taxon>Agaricales</taxon>
        <taxon>Marasmiineae</taxon>
        <taxon>Marasmiaceae</taxon>
        <taxon>Paramarasmius</taxon>
    </lineage>
</organism>
<feature type="transmembrane region" description="Helical" evidence="2">
    <location>
        <begin position="72"/>
        <end position="96"/>
    </location>
</feature>
<keyword evidence="4" id="KW-1185">Reference proteome</keyword>
<feature type="compositionally biased region" description="Low complexity" evidence="1">
    <location>
        <begin position="48"/>
        <end position="64"/>
    </location>
</feature>
<dbReference type="Proteomes" id="UP001383192">
    <property type="component" value="Unassembled WGS sequence"/>
</dbReference>
<keyword evidence="2" id="KW-0812">Transmembrane</keyword>
<evidence type="ECO:0000313" key="3">
    <source>
        <dbReference type="EMBL" id="KAK7039094.1"/>
    </source>
</evidence>
<evidence type="ECO:0000256" key="1">
    <source>
        <dbReference type="SAM" id="MobiDB-lite"/>
    </source>
</evidence>
<reference evidence="3 4" key="1">
    <citation type="submission" date="2024-01" db="EMBL/GenBank/DDBJ databases">
        <title>A draft genome for a cacao thread blight-causing isolate of Paramarasmius palmivorus.</title>
        <authorList>
            <person name="Baruah I.K."/>
            <person name="Bukari Y."/>
            <person name="Amoako-Attah I."/>
            <person name="Meinhardt L.W."/>
            <person name="Bailey B.A."/>
            <person name="Cohen S.P."/>
        </authorList>
    </citation>
    <scope>NUCLEOTIDE SEQUENCE [LARGE SCALE GENOMIC DNA]</scope>
    <source>
        <strain evidence="3 4">GH-12</strain>
    </source>
</reference>
<feature type="region of interest" description="Disordered" evidence="1">
    <location>
        <begin position="148"/>
        <end position="168"/>
    </location>
</feature>
<protein>
    <submittedName>
        <fullName evidence="3">Uncharacterized protein</fullName>
    </submittedName>
</protein>
<gene>
    <name evidence="3" type="ORF">VNI00_010264</name>
</gene>
<feature type="region of interest" description="Disordered" evidence="1">
    <location>
        <begin position="48"/>
        <end position="67"/>
    </location>
</feature>
<evidence type="ECO:0000256" key="2">
    <source>
        <dbReference type="SAM" id="Phobius"/>
    </source>
</evidence>
<comment type="caution">
    <text evidence="3">The sequence shown here is derived from an EMBL/GenBank/DDBJ whole genome shotgun (WGS) entry which is preliminary data.</text>
</comment>
<dbReference type="EMBL" id="JAYKXP010000040">
    <property type="protein sequence ID" value="KAK7039094.1"/>
    <property type="molecule type" value="Genomic_DNA"/>
</dbReference>
<keyword evidence="2" id="KW-0472">Membrane</keyword>
<keyword evidence="2" id="KW-1133">Transmembrane helix</keyword>
<proteinExistence type="predicted"/>
<name>A0AAW0CJ66_9AGAR</name>
<accession>A0AAW0CJ66</accession>
<evidence type="ECO:0000313" key="4">
    <source>
        <dbReference type="Proteomes" id="UP001383192"/>
    </source>
</evidence>
<sequence>MGQDNMYGCAWGNKTNAMELSYNATAQTSALQVLIGGINFFNETNQSVTSSTIPFPTSSSTPRSHSSRKTPVAIIAGSVAGGVSLFILIAVLVYILRYRRRGKGHFAGLPRNTWGPFFADPGVQVTPFVWSPRDFTSAVQVRTKPYRTIGQTPHIPPTQQENSSATISGDNDIISSVSRSPNPLGTLASETITAVDRRPSDIMMPMGTSLPEMIRVLYFRLWERDGESNTINSSNDRRHST</sequence>
<dbReference type="AlphaFoldDB" id="A0AAW0CJ66"/>
<feature type="compositionally biased region" description="Polar residues" evidence="1">
    <location>
        <begin position="157"/>
        <end position="168"/>
    </location>
</feature>